<accession>A0A1U7PN53</accession>
<dbReference type="InterPro" id="IPR036170">
    <property type="entry name" value="YezG-like_sf"/>
</dbReference>
<dbReference type="OrthoDB" id="1633905at2"/>
<dbReference type="InterPro" id="IPR006728">
    <property type="entry name" value="YezG-like"/>
</dbReference>
<proteinExistence type="predicted"/>
<evidence type="ECO:0000313" key="2">
    <source>
        <dbReference type="Proteomes" id="UP000187550"/>
    </source>
</evidence>
<name>A0A1U7PN53_9BACI</name>
<protein>
    <recommendedName>
        <fullName evidence="3">DUF600 family protein</fullName>
    </recommendedName>
</protein>
<reference evidence="2" key="1">
    <citation type="submission" date="2017-01" db="EMBL/GenBank/DDBJ databases">
        <authorList>
            <person name="Varghese N."/>
            <person name="Submissions S."/>
        </authorList>
    </citation>
    <scope>NUCLEOTIDE SEQUENCE [LARGE SCALE GENOMIC DNA]</scope>
    <source>
        <strain evidence="2">MNA4</strain>
    </source>
</reference>
<dbReference type="STRING" id="550447.SAMN05428946_0772"/>
<gene>
    <name evidence="1" type="ORF">SAMN05428946_0772</name>
</gene>
<sequence length="165" mass="19283">MSMERIGTVTPDMVDAVIRLIPEEWDLIMFYAQYEDGAADHFFYYFRKGCAEFVPSMEMAYILDLDHDEWSEQDRKIDLLIEQLADELQADGEKMFSSLTFFLSDDDKLKVYNNYDPLPDRPLSKIEESFAEEHVYPEIRARQKSGVHQSTKSGGLFGKLRSLFR</sequence>
<evidence type="ECO:0008006" key="3">
    <source>
        <dbReference type="Google" id="ProtNLM"/>
    </source>
</evidence>
<dbReference type="Pfam" id="PF04634">
    <property type="entry name" value="YezG-like"/>
    <property type="match status" value="1"/>
</dbReference>
<dbReference type="AlphaFoldDB" id="A0A1U7PN53"/>
<dbReference type="Gene3D" id="3.30.500.20">
    <property type="entry name" value="BH3703-like domains"/>
    <property type="match status" value="1"/>
</dbReference>
<dbReference type="RefSeq" id="WP_076757019.1">
    <property type="nucleotide sequence ID" value="NZ_FTPL01000001.1"/>
</dbReference>
<organism evidence="1 2">
    <name type="scientific">Edaphobacillus lindanitolerans</name>
    <dbReference type="NCBI Taxonomy" id="550447"/>
    <lineage>
        <taxon>Bacteria</taxon>
        <taxon>Bacillati</taxon>
        <taxon>Bacillota</taxon>
        <taxon>Bacilli</taxon>
        <taxon>Bacillales</taxon>
        <taxon>Bacillaceae</taxon>
        <taxon>Edaphobacillus</taxon>
    </lineage>
</organism>
<dbReference type="SUPFAM" id="SSF160424">
    <property type="entry name" value="BH3703-like"/>
    <property type="match status" value="1"/>
</dbReference>
<keyword evidence="2" id="KW-1185">Reference proteome</keyword>
<dbReference type="Proteomes" id="UP000187550">
    <property type="component" value="Unassembled WGS sequence"/>
</dbReference>
<dbReference type="EMBL" id="FTPL01000001">
    <property type="protein sequence ID" value="SIT71739.1"/>
    <property type="molecule type" value="Genomic_DNA"/>
</dbReference>
<evidence type="ECO:0000313" key="1">
    <source>
        <dbReference type="EMBL" id="SIT71739.1"/>
    </source>
</evidence>